<organism evidence="1 2">
    <name type="scientific">Citricoccus muralis</name>
    <dbReference type="NCBI Taxonomy" id="169134"/>
    <lineage>
        <taxon>Bacteria</taxon>
        <taxon>Bacillati</taxon>
        <taxon>Actinomycetota</taxon>
        <taxon>Actinomycetes</taxon>
        <taxon>Micrococcales</taxon>
        <taxon>Micrococcaceae</taxon>
        <taxon>Citricoccus</taxon>
    </lineage>
</organism>
<dbReference type="AlphaFoldDB" id="A0A3D9LE09"/>
<protein>
    <recommendedName>
        <fullName evidence="3">SatD family protein</fullName>
    </recommendedName>
</protein>
<reference evidence="1 2" key="1">
    <citation type="submission" date="2018-07" db="EMBL/GenBank/DDBJ databases">
        <title>Sequencing the genomes of 1000 actinobacteria strains.</title>
        <authorList>
            <person name="Klenk H.-P."/>
        </authorList>
    </citation>
    <scope>NUCLEOTIDE SEQUENCE [LARGE SCALE GENOMIC DNA]</scope>
    <source>
        <strain evidence="1 2">DSM 14442</strain>
    </source>
</reference>
<accession>A0A3D9LE09</accession>
<name>A0A3D9LE09_9MICC</name>
<keyword evidence="2" id="KW-1185">Reference proteome</keyword>
<gene>
    <name evidence="1" type="ORF">C8E99_2448</name>
</gene>
<sequence>MALPAGAQVAGRIEAMPNYVLTINQRDSREVGDMVGDLLRSLRPVSTVVPFQRSFGDEAIGIVPDARSAVDASMRALRQRRWNVGIGVGSVGPADPERGGSLPDTQVIHDVGGPGLVYARRAVEEAAKAGVRVPVAVDGPDAVVAEESQAVLRLIGQLVLTRTDAEWAVLDLLVPGVRGQQKPVAAELGITVQAVSKAVQRSFWNEEHACRPAAERLLSLVDAVELPR</sequence>
<dbReference type="EMBL" id="QREH01000001">
    <property type="protein sequence ID" value="REE04608.1"/>
    <property type="molecule type" value="Genomic_DNA"/>
</dbReference>
<dbReference type="Proteomes" id="UP000256727">
    <property type="component" value="Unassembled WGS sequence"/>
</dbReference>
<proteinExistence type="predicted"/>
<comment type="caution">
    <text evidence="1">The sequence shown here is derived from an EMBL/GenBank/DDBJ whole genome shotgun (WGS) entry which is preliminary data.</text>
</comment>
<evidence type="ECO:0000313" key="2">
    <source>
        <dbReference type="Proteomes" id="UP000256727"/>
    </source>
</evidence>
<evidence type="ECO:0000313" key="1">
    <source>
        <dbReference type="EMBL" id="REE04608.1"/>
    </source>
</evidence>
<evidence type="ECO:0008006" key="3">
    <source>
        <dbReference type="Google" id="ProtNLM"/>
    </source>
</evidence>